<protein>
    <submittedName>
        <fullName evidence="2">Uncharacterized protein</fullName>
    </submittedName>
</protein>
<reference evidence="2 3" key="1">
    <citation type="journal article" date="2010" name="PLoS Biol.">
        <title>Multi-platform next-generation sequencing of the domestic turkey (Meleagris gallopavo): genome assembly and analysis.</title>
        <authorList>
            <person name="Dalloul R.A."/>
            <person name="Long J.A."/>
            <person name="Zimin A.V."/>
            <person name="Aslam L."/>
            <person name="Beal K."/>
            <person name="Blomberg L.A."/>
            <person name="Bouffard P."/>
            <person name="Burt D.W."/>
            <person name="Crasta O."/>
            <person name="Crooijmans R.P."/>
            <person name="Cooper K."/>
            <person name="Coulombe R.A."/>
            <person name="De S."/>
            <person name="Delany M.E."/>
            <person name="Dodgson J.B."/>
            <person name="Dong J.J."/>
            <person name="Evans C."/>
            <person name="Frederickson K.M."/>
            <person name="Flicek P."/>
            <person name="Florea L."/>
            <person name="Folkerts O."/>
            <person name="Groenen M.A."/>
            <person name="Harkins T.T."/>
            <person name="Herrero J."/>
            <person name="Hoffmann S."/>
            <person name="Megens H.J."/>
            <person name="Jiang A."/>
            <person name="de Jong P."/>
            <person name="Kaiser P."/>
            <person name="Kim H."/>
            <person name="Kim K.W."/>
            <person name="Kim S."/>
            <person name="Langenberger D."/>
            <person name="Lee M.K."/>
            <person name="Lee T."/>
            <person name="Mane S."/>
            <person name="Marcais G."/>
            <person name="Marz M."/>
            <person name="McElroy A.P."/>
            <person name="Modise T."/>
            <person name="Nefedov M."/>
            <person name="Notredame C."/>
            <person name="Paton I.R."/>
            <person name="Payne W.S."/>
            <person name="Pertea G."/>
            <person name="Prickett D."/>
            <person name="Puiu D."/>
            <person name="Qioa D."/>
            <person name="Raineri E."/>
            <person name="Ruffier M."/>
            <person name="Salzberg S.L."/>
            <person name="Schatz M.C."/>
            <person name="Scheuring C."/>
            <person name="Schmidt C.J."/>
            <person name="Schroeder S."/>
            <person name="Searle S.M."/>
            <person name="Smith E.J."/>
            <person name="Smith J."/>
            <person name="Sonstegard T.S."/>
            <person name="Stadler P.F."/>
            <person name="Tafer H."/>
            <person name="Tu Z.J."/>
            <person name="Van Tassell C.P."/>
            <person name="Vilella A.J."/>
            <person name="Williams K.P."/>
            <person name="Yorke J.A."/>
            <person name="Zhang L."/>
            <person name="Zhang H.B."/>
            <person name="Zhang X."/>
            <person name="Zhang Y."/>
            <person name="Reed K.M."/>
        </authorList>
    </citation>
    <scope>NUCLEOTIDE SEQUENCE [LARGE SCALE GENOMIC DNA]</scope>
</reference>
<name>A0A803Y9S9_MELGA</name>
<evidence type="ECO:0000313" key="2">
    <source>
        <dbReference type="Ensembl" id="ENSMGAP00000028526.1"/>
    </source>
</evidence>
<dbReference type="Ensembl" id="ENSMGAT00000033642.1">
    <property type="protein sequence ID" value="ENSMGAP00000028526.1"/>
    <property type="gene ID" value="ENSMGAG00000021306.1"/>
</dbReference>
<reference evidence="2" key="3">
    <citation type="submission" date="2025-09" db="UniProtKB">
        <authorList>
            <consortium name="Ensembl"/>
        </authorList>
    </citation>
    <scope>IDENTIFICATION</scope>
</reference>
<reference evidence="2" key="2">
    <citation type="submission" date="2025-08" db="UniProtKB">
        <authorList>
            <consortium name="Ensembl"/>
        </authorList>
    </citation>
    <scope>IDENTIFICATION</scope>
</reference>
<organism evidence="2 3">
    <name type="scientific">Meleagris gallopavo</name>
    <name type="common">Wild turkey</name>
    <dbReference type="NCBI Taxonomy" id="9103"/>
    <lineage>
        <taxon>Eukaryota</taxon>
        <taxon>Metazoa</taxon>
        <taxon>Chordata</taxon>
        <taxon>Craniata</taxon>
        <taxon>Vertebrata</taxon>
        <taxon>Euteleostomi</taxon>
        <taxon>Archelosauria</taxon>
        <taxon>Archosauria</taxon>
        <taxon>Dinosauria</taxon>
        <taxon>Saurischia</taxon>
        <taxon>Theropoda</taxon>
        <taxon>Coelurosauria</taxon>
        <taxon>Aves</taxon>
        <taxon>Neognathae</taxon>
        <taxon>Galloanserae</taxon>
        <taxon>Galliformes</taxon>
        <taxon>Phasianidae</taxon>
        <taxon>Meleagridinae</taxon>
        <taxon>Meleagris</taxon>
    </lineage>
</organism>
<proteinExistence type="predicted"/>
<feature type="region of interest" description="Disordered" evidence="1">
    <location>
        <begin position="1"/>
        <end position="25"/>
    </location>
</feature>
<accession>A0A803Y9S9</accession>
<keyword evidence="3" id="KW-1185">Reference proteome</keyword>
<dbReference type="AlphaFoldDB" id="A0A803Y9S9"/>
<dbReference type="InParanoid" id="A0A803Y9S9"/>
<dbReference type="Proteomes" id="UP000001645">
    <property type="component" value="Chromosome 13"/>
</dbReference>
<sequence length="50" mass="5695">MGRGEGNKKEKKRVGKRKEVSASKGGDYYDKNLALFEVISDCFSQFLCYL</sequence>
<evidence type="ECO:0000313" key="3">
    <source>
        <dbReference type="Proteomes" id="UP000001645"/>
    </source>
</evidence>
<evidence type="ECO:0000256" key="1">
    <source>
        <dbReference type="SAM" id="MobiDB-lite"/>
    </source>
</evidence>